<dbReference type="Proteomes" id="UP000176421">
    <property type="component" value="Unassembled WGS sequence"/>
</dbReference>
<accession>A0A1G2HZK1</accession>
<name>A0A1G2HZK1_9BACT</name>
<dbReference type="GO" id="GO:0004588">
    <property type="term" value="F:orotate phosphoribosyltransferase activity"/>
    <property type="evidence" value="ECO:0007669"/>
    <property type="project" value="TreeGrafter"/>
</dbReference>
<dbReference type="SUPFAM" id="SSF53271">
    <property type="entry name" value="PRTase-like"/>
    <property type="match status" value="1"/>
</dbReference>
<feature type="domain" description="Phosphoribosyltransferase" evidence="3">
    <location>
        <begin position="68"/>
        <end position="167"/>
    </location>
</feature>
<dbReference type="Gene3D" id="3.40.50.2020">
    <property type="match status" value="1"/>
</dbReference>
<evidence type="ECO:0000259" key="3">
    <source>
        <dbReference type="Pfam" id="PF00156"/>
    </source>
</evidence>
<organism evidence="4 5">
    <name type="scientific">Candidatus Staskawiczbacteria bacterium RIFCSPHIGHO2_02_FULL_34_9</name>
    <dbReference type="NCBI Taxonomy" id="1802206"/>
    <lineage>
        <taxon>Bacteria</taxon>
        <taxon>Candidatus Staskawicziibacteriota</taxon>
    </lineage>
</organism>
<evidence type="ECO:0000256" key="2">
    <source>
        <dbReference type="ARBA" id="ARBA00022975"/>
    </source>
</evidence>
<sequence length="201" mass="22460">MNREYKKLLSQIVLTPGLISYDLNGPGIKVKKGRFSPIYINMKKIWSYPEILSNITKRLKEKCVGCNCVIGIEAGGSPFASVIAKELEVSLVLTRKKPKNANIFAGDPITGGGSVVIIDDVLATGFSMEKSLENIRKVNRKVALVVILSYGMDKIIAKKYDLTVHSLYQIEDFIQALPLEQVKMLAPYIKIYQKKLLELLK</sequence>
<gene>
    <name evidence="4" type="ORF">A3D35_03125</name>
</gene>
<dbReference type="EMBL" id="MHOS01000026">
    <property type="protein sequence ID" value="OGZ67915.1"/>
    <property type="molecule type" value="Genomic_DNA"/>
</dbReference>
<dbReference type="GO" id="GO:0019856">
    <property type="term" value="P:pyrimidine nucleobase biosynthetic process"/>
    <property type="evidence" value="ECO:0007669"/>
    <property type="project" value="TreeGrafter"/>
</dbReference>
<keyword evidence="2" id="KW-0665">Pyrimidine biosynthesis</keyword>
<dbReference type="AlphaFoldDB" id="A0A1G2HZK1"/>
<dbReference type="GO" id="GO:0006222">
    <property type="term" value="P:UMP biosynthetic process"/>
    <property type="evidence" value="ECO:0007669"/>
    <property type="project" value="TreeGrafter"/>
</dbReference>
<dbReference type="STRING" id="1802206.A3D35_03125"/>
<dbReference type="PANTHER" id="PTHR19278">
    <property type="entry name" value="OROTATE PHOSPHORIBOSYLTRANSFERASE"/>
    <property type="match status" value="1"/>
</dbReference>
<evidence type="ECO:0000256" key="1">
    <source>
        <dbReference type="ARBA" id="ARBA00004725"/>
    </source>
</evidence>
<evidence type="ECO:0000313" key="5">
    <source>
        <dbReference type="Proteomes" id="UP000176421"/>
    </source>
</evidence>
<dbReference type="CDD" id="cd06223">
    <property type="entry name" value="PRTases_typeI"/>
    <property type="match status" value="1"/>
</dbReference>
<dbReference type="PANTHER" id="PTHR19278:SF9">
    <property type="entry name" value="URIDINE 5'-MONOPHOSPHATE SYNTHASE"/>
    <property type="match status" value="1"/>
</dbReference>
<reference evidence="4 5" key="1">
    <citation type="journal article" date="2016" name="Nat. Commun.">
        <title>Thousands of microbial genomes shed light on interconnected biogeochemical processes in an aquifer system.</title>
        <authorList>
            <person name="Anantharaman K."/>
            <person name="Brown C.T."/>
            <person name="Hug L.A."/>
            <person name="Sharon I."/>
            <person name="Castelle C.J."/>
            <person name="Probst A.J."/>
            <person name="Thomas B.C."/>
            <person name="Singh A."/>
            <person name="Wilkins M.J."/>
            <person name="Karaoz U."/>
            <person name="Brodie E.L."/>
            <person name="Williams K.H."/>
            <person name="Hubbard S.S."/>
            <person name="Banfield J.F."/>
        </authorList>
    </citation>
    <scope>NUCLEOTIDE SEQUENCE [LARGE SCALE GENOMIC DNA]</scope>
</reference>
<proteinExistence type="predicted"/>
<dbReference type="InterPro" id="IPR000836">
    <property type="entry name" value="PRTase_dom"/>
</dbReference>
<dbReference type="Pfam" id="PF00156">
    <property type="entry name" value="Pribosyltran"/>
    <property type="match status" value="1"/>
</dbReference>
<dbReference type="InterPro" id="IPR029057">
    <property type="entry name" value="PRTase-like"/>
</dbReference>
<evidence type="ECO:0000313" key="4">
    <source>
        <dbReference type="EMBL" id="OGZ67915.1"/>
    </source>
</evidence>
<comment type="pathway">
    <text evidence="1">Pyrimidine metabolism; UMP biosynthesis via de novo pathway.</text>
</comment>
<comment type="caution">
    <text evidence="4">The sequence shown here is derived from an EMBL/GenBank/DDBJ whole genome shotgun (WGS) entry which is preliminary data.</text>
</comment>
<protein>
    <recommendedName>
        <fullName evidence="3">Phosphoribosyltransferase domain-containing protein</fullName>
    </recommendedName>
</protein>